<keyword evidence="2" id="KW-1185">Reference proteome</keyword>
<protein>
    <submittedName>
        <fullName evidence="1">Uncharacterized protein</fullName>
    </submittedName>
</protein>
<name>A0A3M9NJV7_9BACT</name>
<comment type="caution">
    <text evidence="1">The sequence shown here is derived from an EMBL/GenBank/DDBJ whole genome shotgun (WGS) entry which is preliminary data.</text>
</comment>
<dbReference type="Proteomes" id="UP000267223">
    <property type="component" value="Unassembled WGS sequence"/>
</dbReference>
<proteinExistence type="predicted"/>
<dbReference type="EMBL" id="RJJR01000005">
    <property type="protein sequence ID" value="RNI37288.1"/>
    <property type="molecule type" value="Genomic_DNA"/>
</dbReference>
<gene>
    <name evidence="1" type="ORF">EFY79_07765</name>
</gene>
<evidence type="ECO:0000313" key="2">
    <source>
        <dbReference type="Proteomes" id="UP000267223"/>
    </source>
</evidence>
<dbReference type="AlphaFoldDB" id="A0A3M9NJV7"/>
<accession>A0A3M9NJV7</accession>
<evidence type="ECO:0000313" key="1">
    <source>
        <dbReference type="EMBL" id="RNI37288.1"/>
    </source>
</evidence>
<organism evidence="1 2">
    <name type="scientific">Hanamia caeni</name>
    <dbReference type="NCBI Taxonomy" id="2294116"/>
    <lineage>
        <taxon>Bacteria</taxon>
        <taxon>Pseudomonadati</taxon>
        <taxon>Bacteroidota</taxon>
        <taxon>Chitinophagia</taxon>
        <taxon>Chitinophagales</taxon>
        <taxon>Chitinophagaceae</taxon>
        <taxon>Hanamia</taxon>
    </lineage>
</organism>
<sequence length="59" mass="6906">MEENDDVTLSACGRFFIVSGKLEDQNYMKKLHLKIKNQIFGLNHKNRVLPLENPRTFTL</sequence>
<reference evidence="1 2" key="1">
    <citation type="submission" date="2018-11" db="EMBL/GenBank/DDBJ databases">
        <title>Draft genome sequence of Ferruginibacter sp. BO-59.</title>
        <authorList>
            <person name="Im W.T."/>
        </authorList>
    </citation>
    <scope>NUCLEOTIDE SEQUENCE [LARGE SCALE GENOMIC DNA]</scope>
    <source>
        <strain evidence="1 2">BO-59</strain>
    </source>
</reference>